<keyword evidence="3 7" id="KW-0238">DNA-binding</keyword>
<dbReference type="InterPro" id="IPR001867">
    <property type="entry name" value="OmpR/PhoB-type_DNA-bd"/>
</dbReference>
<reference evidence="12" key="1">
    <citation type="journal article" date="2019" name="Int. J. Syst. Evol. Microbiol.">
        <title>The Global Catalogue of Microorganisms (GCM) 10K type strain sequencing project: providing services to taxonomists for standard genome sequencing and annotation.</title>
        <authorList>
            <consortium name="The Broad Institute Genomics Platform"/>
            <consortium name="The Broad Institute Genome Sequencing Center for Infectious Disease"/>
            <person name="Wu L."/>
            <person name="Ma J."/>
        </authorList>
    </citation>
    <scope>NUCLEOTIDE SEQUENCE [LARGE SCALE GENOMIC DNA]</scope>
    <source>
        <strain evidence="12">JCM 18410</strain>
    </source>
</reference>
<dbReference type="Pfam" id="PF00072">
    <property type="entry name" value="Response_reg"/>
    <property type="match status" value="1"/>
</dbReference>
<dbReference type="InterPro" id="IPR036388">
    <property type="entry name" value="WH-like_DNA-bd_sf"/>
</dbReference>
<feature type="domain" description="OmpR/PhoB-type" evidence="10">
    <location>
        <begin position="164"/>
        <end position="259"/>
    </location>
</feature>
<dbReference type="SUPFAM" id="SSF46894">
    <property type="entry name" value="C-terminal effector domain of the bipartite response regulators"/>
    <property type="match status" value="1"/>
</dbReference>
<keyword evidence="1 6" id="KW-0597">Phosphoprotein</keyword>
<dbReference type="SMART" id="SM00448">
    <property type="entry name" value="REC"/>
    <property type="match status" value="1"/>
</dbReference>
<gene>
    <name evidence="11" type="ORF">GCM10023336_63970</name>
</gene>
<evidence type="ECO:0000313" key="11">
    <source>
        <dbReference type="EMBL" id="GAA5075135.1"/>
    </source>
</evidence>
<feature type="domain" description="Response regulatory" evidence="9">
    <location>
        <begin position="43"/>
        <end position="154"/>
    </location>
</feature>
<evidence type="ECO:0000256" key="8">
    <source>
        <dbReference type="SAM" id="MobiDB-lite"/>
    </source>
</evidence>
<protein>
    <recommendedName>
        <fullName evidence="5">Sensory transduction protein RegX3</fullName>
    </recommendedName>
</protein>
<organism evidence="11 12">
    <name type="scientific">Streptomyces similanensis</name>
    <dbReference type="NCBI Taxonomy" id="1274988"/>
    <lineage>
        <taxon>Bacteria</taxon>
        <taxon>Bacillati</taxon>
        <taxon>Actinomycetota</taxon>
        <taxon>Actinomycetes</taxon>
        <taxon>Kitasatosporales</taxon>
        <taxon>Streptomycetaceae</taxon>
        <taxon>Streptomyces</taxon>
    </lineage>
</organism>
<dbReference type="InterPro" id="IPR011006">
    <property type="entry name" value="CheY-like_superfamily"/>
</dbReference>
<dbReference type="InterPro" id="IPR016032">
    <property type="entry name" value="Sig_transdc_resp-reg_C-effctor"/>
</dbReference>
<dbReference type="PANTHER" id="PTHR48111">
    <property type="entry name" value="REGULATOR OF RPOS"/>
    <property type="match status" value="1"/>
</dbReference>
<evidence type="ECO:0000313" key="12">
    <source>
        <dbReference type="Proteomes" id="UP001500124"/>
    </source>
</evidence>
<dbReference type="Gene3D" id="1.10.10.10">
    <property type="entry name" value="Winged helix-like DNA-binding domain superfamily/Winged helix DNA-binding domain"/>
    <property type="match status" value="1"/>
</dbReference>
<dbReference type="Gene3D" id="6.10.250.690">
    <property type="match status" value="1"/>
</dbReference>
<dbReference type="RefSeq" id="WP_345671519.1">
    <property type="nucleotide sequence ID" value="NZ_BAABKC010000112.1"/>
</dbReference>
<comment type="caution">
    <text evidence="11">The sequence shown here is derived from an EMBL/GenBank/DDBJ whole genome shotgun (WGS) entry which is preliminary data.</text>
</comment>
<evidence type="ECO:0000256" key="5">
    <source>
        <dbReference type="ARBA" id="ARBA00041201"/>
    </source>
</evidence>
<evidence type="ECO:0000259" key="9">
    <source>
        <dbReference type="PROSITE" id="PS50110"/>
    </source>
</evidence>
<dbReference type="EMBL" id="BAABKC010000112">
    <property type="protein sequence ID" value="GAA5075135.1"/>
    <property type="molecule type" value="Genomic_DNA"/>
</dbReference>
<dbReference type="PANTHER" id="PTHR48111:SF72">
    <property type="entry name" value="SENSORY TRANSDUCTION PROTEIN REGX3"/>
    <property type="match status" value="1"/>
</dbReference>
<feature type="DNA-binding region" description="OmpR/PhoB-type" evidence="7">
    <location>
        <begin position="164"/>
        <end position="259"/>
    </location>
</feature>
<name>A0ABP9LE67_9ACTN</name>
<dbReference type="PROSITE" id="PS51755">
    <property type="entry name" value="OMPR_PHOB"/>
    <property type="match status" value="1"/>
</dbReference>
<dbReference type="SMART" id="SM00862">
    <property type="entry name" value="Trans_reg_C"/>
    <property type="match status" value="1"/>
</dbReference>
<accession>A0ABP9LE67</accession>
<feature type="modified residue" description="4-aspartylphosphate" evidence="6">
    <location>
        <position position="90"/>
    </location>
</feature>
<evidence type="ECO:0000256" key="4">
    <source>
        <dbReference type="ARBA" id="ARBA00023163"/>
    </source>
</evidence>
<feature type="region of interest" description="Disordered" evidence="8">
    <location>
        <begin position="16"/>
        <end position="35"/>
    </location>
</feature>
<dbReference type="InterPro" id="IPR001789">
    <property type="entry name" value="Sig_transdc_resp-reg_receiver"/>
</dbReference>
<evidence type="ECO:0000256" key="1">
    <source>
        <dbReference type="ARBA" id="ARBA00022553"/>
    </source>
</evidence>
<evidence type="ECO:0000256" key="6">
    <source>
        <dbReference type="PROSITE-ProRule" id="PRU00169"/>
    </source>
</evidence>
<dbReference type="PROSITE" id="PS50110">
    <property type="entry name" value="RESPONSE_REGULATORY"/>
    <property type="match status" value="1"/>
</dbReference>
<dbReference type="Gene3D" id="3.40.50.2300">
    <property type="match status" value="1"/>
</dbReference>
<dbReference type="CDD" id="cd00383">
    <property type="entry name" value="trans_reg_C"/>
    <property type="match status" value="1"/>
</dbReference>
<dbReference type="Proteomes" id="UP001500124">
    <property type="component" value="Unassembled WGS sequence"/>
</dbReference>
<dbReference type="Pfam" id="PF00486">
    <property type="entry name" value="Trans_reg_C"/>
    <property type="match status" value="1"/>
</dbReference>
<feature type="compositionally biased region" description="Pro residues" evidence="8">
    <location>
        <begin position="23"/>
        <end position="35"/>
    </location>
</feature>
<proteinExistence type="predicted"/>
<keyword evidence="4" id="KW-0804">Transcription</keyword>
<sequence>MNRQAVDLLGPISERYHSHRPTVAPPAAPAVPSPPAPREGALRVLVIENDARAAETLIKSLLRQGYAAQGVSTGAHALHAHHDADLVLLDLDLPDLDGLEVCRTIRTVSDTPVIAVTARNSELDRVLGLQAGADDYLAKPYGFRELLARMEAVMRRVRAQPSAAQVIHHGPLRIDADARLATLDGKPVDLTRKEFDLLHLLASRSGAVVPRRQIMAQVWGDTWSPHGRTVDTHVGTLRNKLGSSTWVITVRGVGFRLGHPGGTRSANSE</sequence>
<evidence type="ECO:0000256" key="3">
    <source>
        <dbReference type="ARBA" id="ARBA00023125"/>
    </source>
</evidence>
<dbReference type="InterPro" id="IPR039420">
    <property type="entry name" value="WalR-like"/>
</dbReference>
<evidence type="ECO:0000256" key="2">
    <source>
        <dbReference type="ARBA" id="ARBA00023015"/>
    </source>
</evidence>
<evidence type="ECO:0000256" key="7">
    <source>
        <dbReference type="PROSITE-ProRule" id="PRU01091"/>
    </source>
</evidence>
<dbReference type="SUPFAM" id="SSF52172">
    <property type="entry name" value="CheY-like"/>
    <property type="match status" value="1"/>
</dbReference>
<evidence type="ECO:0000259" key="10">
    <source>
        <dbReference type="PROSITE" id="PS51755"/>
    </source>
</evidence>
<keyword evidence="12" id="KW-1185">Reference proteome</keyword>
<keyword evidence="2" id="KW-0805">Transcription regulation</keyword>